<comment type="function">
    <text evidence="12">Catalyzes the acylation of glycosyl-4,4'-diaponeurosporenoate, i.e. the esterification of glucose at the C6'' position with the carboxyl group of the C(15) fatty acid 12-methyltetradecanoic acid, to yield staphyloxanthin. This is the last step in the biosynthesis of this orange pigment, present in most staphylococci strains.</text>
</comment>
<dbReference type="GO" id="GO:0005886">
    <property type="term" value="C:plasma membrane"/>
    <property type="evidence" value="ECO:0007669"/>
    <property type="project" value="UniProtKB-SubCell"/>
</dbReference>
<evidence type="ECO:0000256" key="9">
    <source>
        <dbReference type="ARBA" id="ARBA00023588"/>
    </source>
</evidence>
<evidence type="ECO:0000256" key="5">
    <source>
        <dbReference type="ARBA" id="ARBA00022729"/>
    </source>
</evidence>
<keyword evidence="4 13" id="KW-0812">Transmembrane</keyword>
<protein>
    <recommendedName>
        <fullName evidence="11">Glycosyl-4,4'-diaponeurosporenoate acyltransferase</fullName>
    </recommendedName>
</protein>
<keyword evidence="7 13" id="KW-0472">Membrane</keyword>
<feature type="transmembrane region" description="Helical" evidence="13">
    <location>
        <begin position="149"/>
        <end position="172"/>
    </location>
</feature>
<dbReference type="Pfam" id="PF18927">
    <property type="entry name" value="CrtO"/>
    <property type="match status" value="1"/>
</dbReference>
<evidence type="ECO:0000256" key="7">
    <source>
        <dbReference type="ARBA" id="ARBA00023136"/>
    </source>
</evidence>
<evidence type="ECO:0000256" key="6">
    <source>
        <dbReference type="ARBA" id="ARBA00022989"/>
    </source>
</evidence>
<evidence type="ECO:0000256" key="2">
    <source>
        <dbReference type="ARBA" id="ARBA00022475"/>
    </source>
</evidence>
<evidence type="ECO:0000256" key="3">
    <source>
        <dbReference type="ARBA" id="ARBA00022679"/>
    </source>
</evidence>
<comment type="subcellular location">
    <subcellularLocation>
        <location evidence="1">Cell membrane</location>
        <topology evidence="1">Single-pass membrane protein</topology>
    </subcellularLocation>
</comment>
<dbReference type="KEGG" id="tper:IWA51_01895"/>
<evidence type="ECO:0000256" key="8">
    <source>
        <dbReference type="ARBA" id="ARBA00023315"/>
    </source>
</evidence>
<feature type="transmembrane region" description="Helical" evidence="13">
    <location>
        <begin position="121"/>
        <end position="143"/>
    </location>
</feature>
<evidence type="ECO:0000256" key="10">
    <source>
        <dbReference type="ARBA" id="ARBA00023603"/>
    </source>
</evidence>
<dbReference type="RefSeq" id="WP_198442933.1">
    <property type="nucleotide sequence ID" value="NZ_CBCSHE010000012.1"/>
</dbReference>
<feature type="transmembrane region" description="Helical" evidence="13">
    <location>
        <begin position="46"/>
        <end position="69"/>
    </location>
</feature>
<dbReference type="Proteomes" id="UP000595224">
    <property type="component" value="Chromosome"/>
</dbReference>
<evidence type="ECO:0000256" key="4">
    <source>
        <dbReference type="ARBA" id="ARBA00022692"/>
    </source>
</evidence>
<evidence type="ECO:0000256" key="13">
    <source>
        <dbReference type="SAM" id="Phobius"/>
    </source>
</evidence>
<organism evidence="14 15">
    <name type="scientific">Treponema peruense</name>
    <dbReference type="NCBI Taxonomy" id="2787628"/>
    <lineage>
        <taxon>Bacteria</taxon>
        <taxon>Pseudomonadati</taxon>
        <taxon>Spirochaetota</taxon>
        <taxon>Spirochaetia</taxon>
        <taxon>Spirochaetales</taxon>
        <taxon>Treponemataceae</taxon>
        <taxon>Treponema</taxon>
    </lineage>
</organism>
<sequence>MKKKFNFVPFILLGILILNLVLHFIFKTRYNSFRTTFNYIVYFASTFVSFELLIFHLCPPFCALLLFLITRNRNYKKSKYFWGTKSEQRFYNFIKVKHWKNHALTYDDRIFRGKNFSKENLILSMTQSELVHEMIFLFSFLPITMSNSFGHFGLLLILCSIFALSNLPFIFIQRYNRPRVLKMKKSRESICASASSTVPSSLNSKT</sequence>
<dbReference type="EMBL" id="CP064936">
    <property type="protein sequence ID" value="QQA01394.1"/>
    <property type="molecule type" value="Genomic_DNA"/>
</dbReference>
<keyword evidence="3" id="KW-0808">Transferase</keyword>
<dbReference type="AlphaFoldDB" id="A0A7T3RE21"/>
<dbReference type="InterPro" id="IPR044021">
    <property type="entry name" value="CrtO"/>
</dbReference>
<evidence type="ECO:0000313" key="15">
    <source>
        <dbReference type="Proteomes" id="UP000595224"/>
    </source>
</evidence>
<name>A0A7T3RE21_9SPIR</name>
<dbReference type="GO" id="GO:0016746">
    <property type="term" value="F:acyltransferase activity"/>
    <property type="evidence" value="ECO:0007669"/>
    <property type="project" value="UniProtKB-KW"/>
</dbReference>
<reference evidence="14 15" key="1">
    <citation type="submission" date="2020-11" db="EMBL/GenBank/DDBJ databases">
        <title>Treponema Peruensis nv. sp., first commensal Treponema isolated from human feces.</title>
        <authorList>
            <person name="Belkhou C."/>
            <person name="Raes J."/>
        </authorList>
    </citation>
    <scope>NUCLEOTIDE SEQUENCE [LARGE SCALE GENOMIC DNA]</scope>
    <source>
        <strain evidence="14 15">RCC2812</strain>
    </source>
</reference>
<keyword evidence="15" id="KW-1185">Reference proteome</keyword>
<keyword evidence="2" id="KW-1003">Cell membrane</keyword>
<comment type="similarity">
    <text evidence="10">Belongs to the acyltransferase CrtO family.</text>
</comment>
<gene>
    <name evidence="14" type="ORF">IWA51_01895</name>
</gene>
<evidence type="ECO:0000256" key="11">
    <source>
        <dbReference type="ARBA" id="ARBA00023667"/>
    </source>
</evidence>
<evidence type="ECO:0000256" key="12">
    <source>
        <dbReference type="ARBA" id="ARBA00025324"/>
    </source>
</evidence>
<evidence type="ECO:0000313" key="14">
    <source>
        <dbReference type="EMBL" id="QQA01394.1"/>
    </source>
</evidence>
<dbReference type="UniPathway" id="UPA00029">
    <property type="reaction ID" value="UER00560"/>
</dbReference>
<accession>A0A7T3RE21</accession>
<evidence type="ECO:0000256" key="1">
    <source>
        <dbReference type="ARBA" id="ARBA00004162"/>
    </source>
</evidence>
<proteinExistence type="inferred from homology"/>
<keyword evidence="8" id="KW-0012">Acyltransferase</keyword>
<keyword evidence="5" id="KW-0732">Signal</keyword>
<feature type="transmembrane region" description="Helical" evidence="13">
    <location>
        <begin position="7"/>
        <end position="26"/>
    </location>
</feature>
<comment type="pathway">
    <text evidence="9">Carotenoid biosynthesis; staphyloxanthin biosynthesis; staphyloxanthin from farnesyl diphosphate: step 5/5.</text>
</comment>
<keyword evidence="6 13" id="KW-1133">Transmembrane helix</keyword>